<evidence type="ECO:0000313" key="5">
    <source>
        <dbReference type="Proteomes" id="UP000225108"/>
    </source>
</evidence>
<feature type="domain" description="PPM-type phosphatase" evidence="3">
    <location>
        <begin position="209"/>
        <end position="416"/>
    </location>
</feature>
<dbReference type="SUPFAM" id="SSF81606">
    <property type="entry name" value="PP2C-like"/>
    <property type="match status" value="1"/>
</dbReference>
<feature type="transmembrane region" description="Helical" evidence="2">
    <location>
        <begin position="21"/>
        <end position="42"/>
    </location>
</feature>
<dbReference type="RefSeq" id="WP_099382237.1">
    <property type="nucleotide sequence ID" value="NZ_PEBD01000005.1"/>
</dbReference>
<feature type="transmembrane region" description="Helical" evidence="2">
    <location>
        <begin position="120"/>
        <end position="138"/>
    </location>
</feature>
<name>A0A2G3PNY1_WILMA</name>
<sequence>MPQGSLRHRLGVDRPSPLLKQLPFVALFSVAVVLSGTIPTLVVSDARVLVSAVVVTMIATVLAVAFSRDESLYRYGFIVPTLDLFACGALRFSTGESRSIFASLLILPVIWFASSEGRRFIFYSFLGVCAALLVPFALGTSVSDNPNELWRGLFSACAFTFAATVVNELSRLSRKKLSVIQRRERATTSELDQASRVQRALLPKSGTPLPSYQVAGACIPSTAIGGDFFDWYPIRGGLGFTLGDVMGKGVGAGIIAATARAVVRSARNDEDPVVAFTRTADCLATDLGDTESFATLFHARIRAEDGRMLYADAGHGLTLVARADGSWERLGSEDLPLGLGLDDDWTMQELFLQPGDMVVCFSDGVLDLYDGSMAAVDHVAAVAVAASSASEIVDVISGMASRTNNPDDVTVVALARLPVATA</sequence>
<accession>A0A2G3PNY1</accession>
<dbReference type="AlphaFoldDB" id="A0A2G3PNY1"/>
<feature type="transmembrane region" description="Helical" evidence="2">
    <location>
        <begin position="150"/>
        <end position="169"/>
    </location>
</feature>
<keyword evidence="2" id="KW-1133">Transmembrane helix</keyword>
<evidence type="ECO:0000313" key="4">
    <source>
        <dbReference type="EMBL" id="PHV67547.1"/>
    </source>
</evidence>
<feature type="transmembrane region" description="Helical" evidence="2">
    <location>
        <begin position="48"/>
        <end position="66"/>
    </location>
</feature>
<evidence type="ECO:0000259" key="3">
    <source>
        <dbReference type="SMART" id="SM00331"/>
    </source>
</evidence>
<dbReference type="InterPro" id="IPR036457">
    <property type="entry name" value="PPM-type-like_dom_sf"/>
</dbReference>
<dbReference type="InterPro" id="IPR052016">
    <property type="entry name" value="Bact_Sigma-Reg"/>
</dbReference>
<reference evidence="4 5" key="1">
    <citation type="submission" date="2017-10" db="EMBL/GenBank/DDBJ databases">
        <title>The draft genome sequence of Williamsia sp. BULT 1.1 isolated from the semi-arid grassland soils from South Africa.</title>
        <authorList>
            <person name="Kabwe M.H."/>
            <person name="Govender N."/>
            <person name="Mutseka Lunga P."/>
            <person name="Vikram S."/>
            <person name="Makhalanyane T.P."/>
        </authorList>
    </citation>
    <scope>NUCLEOTIDE SEQUENCE [LARGE SCALE GENOMIC DNA]</scope>
    <source>
        <strain evidence="4 5">BULT 1.1</strain>
    </source>
</reference>
<dbReference type="InterPro" id="IPR001932">
    <property type="entry name" value="PPM-type_phosphatase-like_dom"/>
</dbReference>
<keyword evidence="2" id="KW-0812">Transmembrane</keyword>
<dbReference type="GO" id="GO:0016791">
    <property type="term" value="F:phosphatase activity"/>
    <property type="evidence" value="ECO:0007669"/>
    <property type="project" value="TreeGrafter"/>
</dbReference>
<dbReference type="EMBL" id="PEBD01000005">
    <property type="protein sequence ID" value="PHV67547.1"/>
    <property type="molecule type" value="Genomic_DNA"/>
</dbReference>
<comment type="caution">
    <text evidence="4">The sequence shown here is derived from an EMBL/GenBank/DDBJ whole genome shotgun (WGS) entry which is preliminary data.</text>
</comment>
<keyword evidence="2" id="KW-0472">Membrane</keyword>
<protein>
    <submittedName>
        <fullName evidence="4">Regulator</fullName>
    </submittedName>
</protein>
<dbReference type="PANTHER" id="PTHR43156:SF2">
    <property type="entry name" value="STAGE II SPORULATION PROTEIN E"/>
    <property type="match status" value="1"/>
</dbReference>
<evidence type="ECO:0000256" key="2">
    <source>
        <dbReference type="SAM" id="Phobius"/>
    </source>
</evidence>
<dbReference type="PANTHER" id="PTHR43156">
    <property type="entry name" value="STAGE II SPORULATION PROTEIN E-RELATED"/>
    <property type="match status" value="1"/>
</dbReference>
<feature type="transmembrane region" description="Helical" evidence="2">
    <location>
        <begin position="73"/>
        <end position="92"/>
    </location>
</feature>
<gene>
    <name evidence="4" type="ORF">CSW57_07630</name>
</gene>
<proteinExistence type="predicted"/>
<dbReference type="Proteomes" id="UP000225108">
    <property type="component" value="Unassembled WGS sequence"/>
</dbReference>
<feature type="transmembrane region" description="Helical" evidence="2">
    <location>
        <begin position="98"/>
        <end position="113"/>
    </location>
</feature>
<dbReference type="SMART" id="SM00331">
    <property type="entry name" value="PP2C_SIG"/>
    <property type="match status" value="1"/>
</dbReference>
<dbReference type="Pfam" id="PF07228">
    <property type="entry name" value="SpoIIE"/>
    <property type="match status" value="1"/>
</dbReference>
<keyword evidence="1" id="KW-0378">Hydrolase</keyword>
<dbReference type="Gene3D" id="3.60.40.10">
    <property type="entry name" value="PPM-type phosphatase domain"/>
    <property type="match status" value="1"/>
</dbReference>
<organism evidence="4 5">
    <name type="scientific">Williamsia marianensis</name>
    <dbReference type="NCBI Taxonomy" id="85044"/>
    <lineage>
        <taxon>Bacteria</taxon>
        <taxon>Bacillati</taxon>
        <taxon>Actinomycetota</taxon>
        <taxon>Actinomycetes</taxon>
        <taxon>Mycobacteriales</taxon>
        <taxon>Nocardiaceae</taxon>
        <taxon>Williamsia</taxon>
    </lineage>
</organism>
<evidence type="ECO:0000256" key="1">
    <source>
        <dbReference type="ARBA" id="ARBA00022801"/>
    </source>
</evidence>